<protein>
    <submittedName>
        <fullName evidence="2">Uncharacterized protein</fullName>
    </submittedName>
</protein>
<reference evidence="2" key="1">
    <citation type="journal article" date="2007" name="J. Bacteriol.">
        <title>Comparative genome analysis of four magnetotactic bacteria reveals a complex set of group-specific genes implicated in magnetosome biomineralization and function.</title>
        <authorList>
            <person name="Richter M."/>
            <person name="Kube M."/>
            <person name="Bazylinski D.A."/>
            <person name="Lombardot T."/>
            <person name="Gloeckner F.O."/>
            <person name="Reinhardt R."/>
            <person name="Schueler D."/>
        </authorList>
    </citation>
    <scope>NUCLEOTIDE SEQUENCE</scope>
    <source>
        <strain evidence="2">MSR-1</strain>
    </source>
</reference>
<sequence>MEPGPCADLRSDTFEEISTNLAGSSPSGPYASHPGRGARGWVPFQPVWGNPADNCKPAPVCKSGRGPVASLPG</sequence>
<evidence type="ECO:0000256" key="1">
    <source>
        <dbReference type="SAM" id="MobiDB-lite"/>
    </source>
</evidence>
<dbReference type="EMBL" id="CU459003">
    <property type="protein sequence ID" value="CAM77573.1"/>
    <property type="molecule type" value="Genomic_DNA"/>
</dbReference>
<organism evidence="2">
    <name type="scientific">Magnetospirillum gryphiswaldense</name>
    <dbReference type="NCBI Taxonomy" id="55518"/>
    <lineage>
        <taxon>Bacteria</taxon>
        <taxon>Pseudomonadati</taxon>
        <taxon>Pseudomonadota</taxon>
        <taxon>Alphaproteobacteria</taxon>
        <taxon>Rhodospirillales</taxon>
        <taxon>Rhodospirillaceae</taxon>
        <taxon>Magnetospirillum</taxon>
    </lineage>
</organism>
<feature type="region of interest" description="Disordered" evidence="1">
    <location>
        <begin position="19"/>
        <end position="39"/>
    </location>
</feature>
<gene>
    <name evidence="2" type="ORF">MGR_0469</name>
</gene>
<dbReference type="AlphaFoldDB" id="A4U3W6"/>
<proteinExistence type="predicted"/>
<name>A4U3W6_9PROT</name>
<evidence type="ECO:0000313" key="2">
    <source>
        <dbReference type="EMBL" id="CAM77573.1"/>
    </source>
</evidence>
<accession>A4U3W6</accession>